<comment type="similarity">
    <text evidence="1">Belongs to the GTP cyclohydrolase I type 2/NIF3 family.</text>
</comment>
<evidence type="ECO:0000256" key="2">
    <source>
        <dbReference type="ARBA" id="ARBA00022723"/>
    </source>
</evidence>
<keyword evidence="2 3" id="KW-0479">Metal-binding</keyword>
<dbReference type="AlphaFoldDB" id="A0A955L1F5"/>
<feature type="binding site" evidence="3">
    <location>
        <position position="95"/>
    </location>
    <ligand>
        <name>a divalent metal cation</name>
        <dbReference type="ChEBI" id="CHEBI:60240"/>
        <label>1</label>
    </ligand>
</feature>
<dbReference type="Proteomes" id="UP000745577">
    <property type="component" value="Unassembled WGS sequence"/>
</dbReference>
<reference evidence="4" key="1">
    <citation type="submission" date="2020-04" db="EMBL/GenBank/DDBJ databases">
        <authorList>
            <person name="Zhang T."/>
        </authorList>
    </citation>
    <scope>NUCLEOTIDE SEQUENCE</scope>
    <source>
        <strain evidence="4">HKST-UBA15</strain>
    </source>
</reference>
<dbReference type="GO" id="GO:0005737">
    <property type="term" value="C:cytoplasm"/>
    <property type="evidence" value="ECO:0007669"/>
    <property type="project" value="TreeGrafter"/>
</dbReference>
<feature type="binding site" evidence="3">
    <location>
        <position position="272"/>
    </location>
    <ligand>
        <name>a divalent metal cation</name>
        <dbReference type="ChEBI" id="CHEBI:60240"/>
        <label>1</label>
    </ligand>
</feature>
<proteinExistence type="inferred from homology"/>
<dbReference type="SUPFAM" id="SSF102705">
    <property type="entry name" value="NIF3 (NGG1p interacting factor 3)-like"/>
    <property type="match status" value="1"/>
</dbReference>
<accession>A0A955L1F5</accession>
<reference evidence="4" key="2">
    <citation type="journal article" date="2021" name="Microbiome">
        <title>Successional dynamics and alternative stable states in a saline activated sludge microbial community over 9 years.</title>
        <authorList>
            <person name="Wang Y."/>
            <person name="Ye J."/>
            <person name="Ju F."/>
            <person name="Liu L."/>
            <person name="Boyd J.A."/>
            <person name="Deng Y."/>
            <person name="Parks D.H."/>
            <person name="Jiang X."/>
            <person name="Yin X."/>
            <person name="Woodcroft B.J."/>
            <person name="Tyson G.W."/>
            <person name="Hugenholtz P."/>
            <person name="Polz M.F."/>
            <person name="Zhang T."/>
        </authorList>
    </citation>
    <scope>NUCLEOTIDE SEQUENCE</scope>
    <source>
        <strain evidence="4">HKST-UBA15</strain>
    </source>
</reference>
<protein>
    <submittedName>
        <fullName evidence="4">Nif3-like dinuclear metal center hexameric protein</fullName>
    </submittedName>
</protein>
<dbReference type="Pfam" id="PF01784">
    <property type="entry name" value="DUF34_NIF3"/>
    <property type="match status" value="1"/>
</dbReference>
<sequence length="306" mass="35525">MEKLKSIVDRIDKFYKVKELDIDPQMAIFYAGTYESINFDWESYFEKDFVKRLNGLMLKGSETVNNIFLSAFPTPDVIKKFLDQAEEGDVFFAHHPIYMSCGDPHGRVGDGWKCILPKYLDQFKKRNLSYYSLHSPLDYHREIGTRAAIIKALNAEILEDFYDDGKGPHGAICETDPILLSELEKRLIQIFDIKYLDKSGKIVKDYIVTKLAIVSGSADNTDLMQVAQDKGVEVYIAGEVNSRFDTEFGRENQKKIDNFMKKAKIPFIGVSHSASEYLTMKLQMREWFEQQFDIKVQLIPQDKWWY</sequence>
<evidence type="ECO:0000313" key="5">
    <source>
        <dbReference type="Proteomes" id="UP000745577"/>
    </source>
</evidence>
<comment type="caution">
    <text evidence="4">The sequence shown here is derived from an EMBL/GenBank/DDBJ whole genome shotgun (WGS) entry which is preliminary data.</text>
</comment>
<dbReference type="PANTHER" id="PTHR13799">
    <property type="entry name" value="NGG1 INTERACTING FACTOR 3"/>
    <property type="match status" value="1"/>
</dbReference>
<dbReference type="PANTHER" id="PTHR13799:SF14">
    <property type="entry name" value="GTP CYCLOHYDROLASE 1 TYPE 2 HOMOLOG"/>
    <property type="match status" value="1"/>
</dbReference>
<organism evidence="4 5">
    <name type="scientific">Candidatus Dojkabacteria bacterium</name>
    <dbReference type="NCBI Taxonomy" id="2099670"/>
    <lineage>
        <taxon>Bacteria</taxon>
        <taxon>Candidatus Dojkabacteria</taxon>
    </lineage>
</organism>
<dbReference type="InterPro" id="IPR002678">
    <property type="entry name" value="DUF34/NIF3"/>
</dbReference>
<gene>
    <name evidence="4" type="ORF">KC675_04775</name>
</gene>
<feature type="binding site" evidence="3">
    <location>
        <position position="276"/>
    </location>
    <ligand>
        <name>a divalent metal cation</name>
        <dbReference type="ChEBI" id="CHEBI:60240"/>
        <label>1</label>
    </ligand>
</feature>
<name>A0A955L1F5_9BACT</name>
<evidence type="ECO:0000256" key="1">
    <source>
        <dbReference type="ARBA" id="ARBA00006964"/>
    </source>
</evidence>
<evidence type="ECO:0000256" key="3">
    <source>
        <dbReference type="PIRSR" id="PIRSR602678-1"/>
    </source>
</evidence>
<dbReference type="Gene3D" id="3.40.1390.30">
    <property type="entry name" value="NIF3 (NGG1p interacting factor 3)-like"/>
    <property type="match status" value="2"/>
</dbReference>
<dbReference type="InterPro" id="IPR036069">
    <property type="entry name" value="DUF34/NIF3_sf"/>
</dbReference>
<dbReference type="EMBL" id="JAGQLL010000067">
    <property type="protein sequence ID" value="MCA9380465.1"/>
    <property type="molecule type" value="Genomic_DNA"/>
</dbReference>
<dbReference type="GO" id="GO:0046872">
    <property type="term" value="F:metal ion binding"/>
    <property type="evidence" value="ECO:0007669"/>
    <property type="project" value="UniProtKB-KW"/>
</dbReference>
<feature type="binding site" evidence="3">
    <location>
        <position position="138"/>
    </location>
    <ligand>
        <name>a divalent metal cation</name>
        <dbReference type="ChEBI" id="CHEBI:60240"/>
        <label>1</label>
    </ligand>
</feature>
<evidence type="ECO:0000313" key="4">
    <source>
        <dbReference type="EMBL" id="MCA9380465.1"/>
    </source>
</evidence>
<feature type="binding site" evidence="3">
    <location>
        <position position="94"/>
    </location>
    <ligand>
        <name>a divalent metal cation</name>
        <dbReference type="ChEBI" id="CHEBI:60240"/>
        <label>1</label>
    </ligand>
</feature>